<organism evidence="2 3">
    <name type="scientific">Petrolisthes manimaculis</name>
    <dbReference type="NCBI Taxonomy" id="1843537"/>
    <lineage>
        <taxon>Eukaryota</taxon>
        <taxon>Metazoa</taxon>
        <taxon>Ecdysozoa</taxon>
        <taxon>Arthropoda</taxon>
        <taxon>Crustacea</taxon>
        <taxon>Multicrustacea</taxon>
        <taxon>Malacostraca</taxon>
        <taxon>Eumalacostraca</taxon>
        <taxon>Eucarida</taxon>
        <taxon>Decapoda</taxon>
        <taxon>Pleocyemata</taxon>
        <taxon>Anomura</taxon>
        <taxon>Galatheoidea</taxon>
        <taxon>Porcellanidae</taxon>
        <taxon>Petrolisthes</taxon>
    </lineage>
</organism>
<reference evidence="2" key="1">
    <citation type="submission" date="2023-11" db="EMBL/GenBank/DDBJ databases">
        <title>Genome assemblies of two species of porcelain crab, Petrolisthes cinctipes and Petrolisthes manimaculis (Anomura: Porcellanidae).</title>
        <authorList>
            <person name="Angst P."/>
        </authorList>
    </citation>
    <scope>NUCLEOTIDE SEQUENCE</scope>
    <source>
        <strain evidence="2">PB745_02</strain>
        <tissue evidence="2">Gill</tissue>
    </source>
</reference>
<sequence>DLEPSRLSIHAISNRISQPATSSTDIPGDGGISEGQDEEGDPSLAFNSLLFALSSLTHHLQPPALNPCPPFSPSPLSSVHSPSPSGIQ</sequence>
<dbReference type="EMBL" id="JAWZYT010003843">
    <property type="protein sequence ID" value="KAK4296476.1"/>
    <property type="molecule type" value="Genomic_DNA"/>
</dbReference>
<feature type="compositionally biased region" description="Low complexity" evidence="1">
    <location>
        <begin position="74"/>
        <end position="88"/>
    </location>
</feature>
<proteinExistence type="predicted"/>
<feature type="compositionally biased region" description="Polar residues" evidence="1">
    <location>
        <begin position="14"/>
        <end position="25"/>
    </location>
</feature>
<feature type="region of interest" description="Disordered" evidence="1">
    <location>
        <begin position="1"/>
        <end position="43"/>
    </location>
</feature>
<protein>
    <submittedName>
        <fullName evidence="2">Uncharacterized protein</fullName>
    </submittedName>
</protein>
<gene>
    <name evidence="2" type="ORF">Pmani_031025</name>
</gene>
<evidence type="ECO:0000313" key="3">
    <source>
        <dbReference type="Proteomes" id="UP001292094"/>
    </source>
</evidence>
<evidence type="ECO:0000313" key="2">
    <source>
        <dbReference type="EMBL" id="KAK4296476.1"/>
    </source>
</evidence>
<comment type="caution">
    <text evidence="2">The sequence shown here is derived from an EMBL/GenBank/DDBJ whole genome shotgun (WGS) entry which is preliminary data.</text>
</comment>
<accession>A0AAE1NWF8</accession>
<feature type="compositionally biased region" description="Pro residues" evidence="1">
    <location>
        <begin position="64"/>
        <end position="73"/>
    </location>
</feature>
<keyword evidence="3" id="KW-1185">Reference proteome</keyword>
<feature type="region of interest" description="Disordered" evidence="1">
    <location>
        <begin position="62"/>
        <end position="88"/>
    </location>
</feature>
<feature type="non-terminal residue" evidence="2">
    <location>
        <position position="1"/>
    </location>
</feature>
<dbReference type="Proteomes" id="UP001292094">
    <property type="component" value="Unassembled WGS sequence"/>
</dbReference>
<dbReference type="AlphaFoldDB" id="A0AAE1NWF8"/>
<name>A0AAE1NWF8_9EUCA</name>
<evidence type="ECO:0000256" key="1">
    <source>
        <dbReference type="SAM" id="MobiDB-lite"/>
    </source>
</evidence>